<gene>
    <name evidence="2" type="ORF">ACFOYW_00240</name>
</gene>
<dbReference type="InterPro" id="IPR016040">
    <property type="entry name" value="NAD(P)-bd_dom"/>
</dbReference>
<comment type="caution">
    <text evidence="2">The sequence shown here is derived from an EMBL/GenBank/DDBJ whole genome shotgun (WGS) entry which is preliminary data.</text>
</comment>
<evidence type="ECO:0000259" key="1">
    <source>
        <dbReference type="Pfam" id="PF13460"/>
    </source>
</evidence>
<keyword evidence="3" id="KW-1185">Reference proteome</keyword>
<dbReference type="RefSeq" id="WP_390226532.1">
    <property type="nucleotide sequence ID" value="NZ_JBHSCN010000001.1"/>
</dbReference>
<dbReference type="EMBL" id="JBHSCN010000001">
    <property type="protein sequence ID" value="MFC4241785.1"/>
    <property type="molecule type" value="Genomic_DNA"/>
</dbReference>
<dbReference type="InterPro" id="IPR051606">
    <property type="entry name" value="Polyketide_Oxido-like"/>
</dbReference>
<dbReference type="Gene3D" id="3.40.50.720">
    <property type="entry name" value="NAD(P)-binding Rossmann-like Domain"/>
    <property type="match status" value="1"/>
</dbReference>
<name>A0ABV8Q093_9MICO</name>
<dbReference type="Pfam" id="PF13460">
    <property type="entry name" value="NAD_binding_10"/>
    <property type="match status" value="1"/>
</dbReference>
<proteinExistence type="predicted"/>
<feature type="domain" description="NAD(P)-binding" evidence="1">
    <location>
        <begin position="8"/>
        <end position="202"/>
    </location>
</feature>
<accession>A0ABV8Q093</accession>
<evidence type="ECO:0000313" key="3">
    <source>
        <dbReference type="Proteomes" id="UP001595900"/>
    </source>
</evidence>
<reference evidence="3" key="1">
    <citation type="journal article" date="2019" name="Int. J. Syst. Evol. Microbiol.">
        <title>The Global Catalogue of Microorganisms (GCM) 10K type strain sequencing project: providing services to taxonomists for standard genome sequencing and annotation.</title>
        <authorList>
            <consortium name="The Broad Institute Genomics Platform"/>
            <consortium name="The Broad Institute Genome Sequencing Center for Infectious Disease"/>
            <person name="Wu L."/>
            <person name="Ma J."/>
        </authorList>
    </citation>
    <scope>NUCLEOTIDE SEQUENCE [LARGE SCALE GENOMIC DNA]</scope>
    <source>
        <strain evidence="3">CGMCC 1.10363</strain>
    </source>
</reference>
<dbReference type="PANTHER" id="PTHR43355">
    <property type="entry name" value="FLAVIN REDUCTASE (NADPH)"/>
    <property type="match status" value="1"/>
</dbReference>
<sequence>MSNITVFGVTGYVGGAITAEARSRGHHVLGVARDTSAIQEGEGLTLRSGSIFDAAFVETAVQGADVVAIALPGAPGEHGGLADAIPAILEAMQKAGARLGIVGGAGSLLAAEGGPRLIEVFEPPAELKAEIAGTAAVLERLRATDTPVDWFYLMPPTEFGAHVPGTRTGKFRVGGEVLLKDDAGESKISGADFAIAFVDEIEKPAHQQSRFTVAY</sequence>
<dbReference type="SUPFAM" id="SSF51735">
    <property type="entry name" value="NAD(P)-binding Rossmann-fold domains"/>
    <property type="match status" value="1"/>
</dbReference>
<evidence type="ECO:0000313" key="2">
    <source>
        <dbReference type="EMBL" id="MFC4241785.1"/>
    </source>
</evidence>
<dbReference type="InterPro" id="IPR036291">
    <property type="entry name" value="NAD(P)-bd_dom_sf"/>
</dbReference>
<dbReference type="Proteomes" id="UP001595900">
    <property type="component" value="Unassembled WGS sequence"/>
</dbReference>
<organism evidence="2 3">
    <name type="scientific">Gryllotalpicola reticulitermitis</name>
    <dbReference type="NCBI Taxonomy" id="1184153"/>
    <lineage>
        <taxon>Bacteria</taxon>
        <taxon>Bacillati</taxon>
        <taxon>Actinomycetota</taxon>
        <taxon>Actinomycetes</taxon>
        <taxon>Micrococcales</taxon>
        <taxon>Microbacteriaceae</taxon>
        <taxon>Gryllotalpicola</taxon>
    </lineage>
</organism>
<dbReference type="PANTHER" id="PTHR43355:SF2">
    <property type="entry name" value="FLAVIN REDUCTASE (NADPH)"/>
    <property type="match status" value="1"/>
</dbReference>
<protein>
    <submittedName>
        <fullName evidence="2">NAD(P)-dependent oxidoreductase</fullName>
    </submittedName>
</protein>